<feature type="transmembrane region" description="Helical" evidence="2">
    <location>
        <begin position="621"/>
        <end position="637"/>
    </location>
</feature>
<sequence>MNKKLYAKLLSAIICGSIILPTTNYIYAQESSNNITENIDKDSIVLTEEEYKTKDASELAELVRTNKIKSEDLVKISYNIIKKENPELNSVISTREEEALEEARKLDLLTGEDRNKPFFGVPTLMKGFGHNVKGQPATLGYTYNKDAVAKNDSKITRDFKSLGFIILGTTNYPEGAMRNITDSILYGPAKNPLNPDYNTGGSSGGSASAVASGMVPIASGSDIGGSIRIPSAWTGLIGLKPTSESGYAVHFPIVKSVNDAEIFFDNTVKLKKELANVEDIKSLKIGYSLKAPKGVIISDEVIKATLESVEFLRNQGFTVEEIDYPLDGNEMLAKYTHVATAGSKNLDKTLVKKGLTKYDVDPLTWALHIYSKDLNSKDSKKLKTDATKFLEKQTEIISEFHKKYPIILTPTTATKAPLNTDYYVTDEMKDILYNFDKVAKEERYNILVKQWEPMFNSTPFTLISNLTKEPTITLPTYIGENNLPIGVMLNAPLYHDKVLLKFAKFFEEHSMFKMNKAITKIITKKGTVLTTEKPEVHFGNGKGLVIEKSEVYFSNGEGVSIEKPEGKFISGLNIEDNNKEKNNNIIIEPSDKVVIENKNDTKEKNTVKKLPATGIENNSNLLWLLLSNILLIAMIFVKRNYKE</sequence>
<feature type="domain" description="Amidase" evidence="3">
    <location>
        <begin position="73"/>
        <end position="500"/>
    </location>
</feature>
<dbReference type="Gene3D" id="3.90.1300.10">
    <property type="entry name" value="Amidase signature (AS) domain"/>
    <property type="match status" value="1"/>
</dbReference>
<keyword evidence="2" id="KW-0812">Transmembrane</keyword>
<comment type="caution">
    <text evidence="4">The sequence shown here is derived from an EMBL/GenBank/DDBJ whole genome shotgun (WGS) entry which is preliminary data.</text>
</comment>
<protein>
    <submittedName>
        <fullName evidence="4">Amidase</fullName>
    </submittedName>
</protein>
<evidence type="ECO:0000313" key="5">
    <source>
        <dbReference type="Proteomes" id="UP000531840"/>
    </source>
</evidence>
<dbReference type="InterPro" id="IPR000120">
    <property type="entry name" value="Amidase"/>
</dbReference>
<dbReference type="Proteomes" id="UP000531840">
    <property type="component" value="Unassembled WGS sequence"/>
</dbReference>
<comment type="similarity">
    <text evidence="1">Belongs to the amidase family.</text>
</comment>
<organism evidence="4 5">
    <name type="scientific">Gemelliphila palaticanis</name>
    <dbReference type="NCBI Taxonomy" id="81950"/>
    <lineage>
        <taxon>Bacteria</taxon>
        <taxon>Bacillati</taxon>
        <taxon>Bacillota</taxon>
        <taxon>Bacilli</taxon>
        <taxon>Bacillales</taxon>
        <taxon>Gemellaceae</taxon>
        <taxon>Gemelliphila</taxon>
    </lineage>
</organism>
<keyword evidence="2" id="KW-1133">Transmembrane helix</keyword>
<gene>
    <name evidence="4" type="ORF">HZY85_04820</name>
</gene>
<proteinExistence type="inferred from homology"/>
<keyword evidence="2" id="KW-0472">Membrane</keyword>
<keyword evidence="5" id="KW-1185">Reference proteome</keyword>
<dbReference type="RefSeq" id="WP_179941305.1">
    <property type="nucleotide sequence ID" value="NZ_JACBYF010000007.1"/>
</dbReference>
<accession>A0ABX2T1I4</accession>
<dbReference type="InterPro" id="IPR036928">
    <property type="entry name" value="AS_sf"/>
</dbReference>
<evidence type="ECO:0000259" key="3">
    <source>
        <dbReference type="Pfam" id="PF01425"/>
    </source>
</evidence>
<evidence type="ECO:0000256" key="1">
    <source>
        <dbReference type="ARBA" id="ARBA00009199"/>
    </source>
</evidence>
<dbReference type="PANTHER" id="PTHR11895">
    <property type="entry name" value="TRANSAMIDASE"/>
    <property type="match status" value="1"/>
</dbReference>
<dbReference type="EMBL" id="JACBYF010000007">
    <property type="protein sequence ID" value="NYS47518.1"/>
    <property type="molecule type" value="Genomic_DNA"/>
</dbReference>
<dbReference type="PANTHER" id="PTHR11895:SF7">
    <property type="entry name" value="GLUTAMYL-TRNA(GLN) AMIDOTRANSFERASE SUBUNIT A, MITOCHONDRIAL"/>
    <property type="match status" value="1"/>
</dbReference>
<dbReference type="Pfam" id="PF01425">
    <property type="entry name" value="Amidase"/>
    <property type="match status" value="1"/>
</dbReference>
<dbReference type="InterPro" id="IPR020556">
    <property type="entry name" value="Amidase_CS"/>
</dbReference>
<dbReference type="SUPFAM" id="SSF75304">
    <property type="entry name" value="Amidase signature (AS) enzymes"/>
    <property type="match status" value="1"/>
</dbReference>
<dbReference type="InterPro" id="IPR023631">
    <property type="entry name" value="Amidase_dom"/>
</dbReference>
<evidence type="ECO:0000313" key="4">
    <source>
        <dbReference type="EMBL" id="NYS47518.1"/>
    </source>
</evidence>
<reference evidence="4 5" key="1">
    <citation type="submission" date="2020-07" db="EMBL/GenBank/DDBJ databases">
        <title>MOT database genomes.</title>
        <authorList>
            <person name="Joseph S."/>
            <person name="Aduse-Opoku J."/>
            <person name="Hashim A."/>
            <person name="Wade W."/>
            <person name="Curtis M."/>
        </authorList>
    </citation>
    <scope>NUCLEOTIDE SEQUENCE [LARGE SCALE GENOMIC DNA]</scope>
    <source>
        <strain evidence="4 5">CIP 106318</strain>
    </source>
</reference>
<dbReference type="PROSITE" id="PS00571">
    <property type="entry name" value="AMIDASES"/>
    <property type="match status" value="1"/>
</dbReference>
<name>A0ABX2T1I4_9BACL</name>
<evidence type="ECO:0000256" key="2">
    <source>
        <dbReference type="SAM" id="Phobius"/>
    </source>
</evidence>